<proteinExistence type="predicted"/>
<dbReference type="AlphaFoldDB" id="A0A2U2BYV8"/>
<dbReference type="RefSeq" id="WP_109066407.1">
    <property type="nucleotide sequence ID" value="NZ_JAODBW010000009.1"/>
</dbReference>
<reference evidence="1 2" key="1">
    <citation type="submission" date="2018-05" db="EMBL/GenBank/DDBJ databases">
        <title>Antimicrobial susceptibility testing and genomic analysis of Arcobacter skirrowii strains and one Arcobacter butzleri isolated from German poultry farms.</title>
        <authorList>
            <person name="Haenel I."/>
            <person name="Hotzel H."/>
            <person name="Tomaso H."/>
            <person name="Busch A."/>
        </authorList>
    </citation>
    <scope>NUCLEOTIDE SEQUENCE [LARGE SCALE GENOMIC DNA]</scope>
    <source>
        <strain evidence="2">v</strain>
    </source>
</reference>
<evidence type="ECO:0000313" key="2">
    <source>
        <dbReference type="Proteomes" id="UP000245014"/>
    </source>
</evidence>
<dbReference type="EMBL" id="QEYI01000009">
    <property type="protein sequence ID" value="PWE19989.1"/>
    <property type="molecule type" value="Genomic_DNA"/>
</dbReference>
<evidence type="ECO:0000313" key="1">
    <source>
        <dbReference type="EMBL" id="PWE19989.1"/>
    </source>
</evidence>
<sequence>MISDFSKFARTNKSLIVFSNSFDHVEVFKKFYNVRVKPNEFGYLKINEDRICLLHEDLKCDLINGKTDEAIKQKLLEIFKTDSRYIVTSTKFIIFPKKFGFKRVANRIFRDFIIQGAGEILFEISDGKVIVKCFGEAKPLNVKSRAIDSLIIQDELEAEFCD</sequence>
<name>A0A2U2BYV8_9BACT</name>
<comment type="caution">
    <text evidence="1">The sequence shown here is derived from an EMBL/GenBank/DDBJ whole genome shotgun (WGS) entry which is preliminary data.</text>
</comment>
<dbReference type="STRING" id="28200.GCA_001572935_00473"/>
<gene>
    <name evidence="1" type="ORF">DF188_08735</name>
</gene>
<protein>
    <submittedName>
        <fullName evidence="1">Uncharacterized protein</fullName>
    </submittedName>
</protein>
<dbReference type="Proteomes" id="UP000245014">
    <property type="component" value="Unassembled WGS sequence"/>
</dbReference>
<accession>A0A2U2BYV8</accession>
<organism evidence="1 2">
    <name type="scientific">Aliarcobacter skirrowii</name>
    <dbReference type="NCBI Taxonomy" id="28200"/>
    <lineage>
        <taxon>Bacteria</taxon>
        <taxon>Pseudomonadati</taxon>
        <taxon>Campylobacterota</taxon>
        <taxon>Epsilonproteobacteria</taxon>
        <taxon>Campylobacterales</taxon>
        <taxon>Arcobacteraceae</taxon>
        <taxon>Aliarcobacter</taxon>
    </lineage>
</organism>